<dbReference type="InterPro" id="IPR012337">
    <property type="entry name" value="RNaseH-like_sf"/>
</dbReference>
<reference evidence="3" key="2">
    <citation type="submission" date="2023-06" db="EMBL/GenBank/DDBJ databases">
        <authorList>
            <person name="Swenson N.G."/>
            <person name="Wegrzyn J.L."/>
            <person name="Mcevoy S.L."/>
        </authorList>
    </citation>
    <scope>NUCLEOTIDE SEQUENCE</scope>
    <source>
        <strain evidence="3">NS2018</strain>
        <tissue evidence="3">Leaf</tissue>
    </source>
</reference>
<proteinExistence type="predicted"/>
<evidence type="ECO:0000313" key="4">
    <source>
        <dbReference type="Proteomes" id="UP001168877"/>
    </source>
</evidence>
<accession>A0AA39RTI2</accession>
<sequence length="353" mass="40231">MELMPTQTINLTNILLEDAVEARRIKYRSTRYIVLIGELYRRGFSKVLQRCVAGEETNKILKDVHSGVCENHTGGKSLAHKVLRQGFYWPILFAEAQWFTESCESCQRTANDIRQPPKLLRSLTSPWPFAMWGLDLIGPMSTGTKGGTKHAIVAVDYFSKWTEAVNKVIKHTLKAKLEAKKGSWVDKLPEVLWAYRTTVRSSTGETHFAMAFGTKVVIPAEITFTSHRVQLYSLEHNVNMLQQNLDELEEVRDVAQVRNTAYQQKAARYYNSHVRERRFQLKDLVLRRVSSNTKDKSAGSLADKWEGPYIIKGVTGHGAYMIARPKGSVIPRPCNAQYTLRFSTPKEPIHIFC</sequence>
<protein>
    <recommendedName>
        <fullName evidence="2">Integrase zinc-binding domain-containing protein</fullName>
    </recommendedName>
</protein>
<dbReference type="GO" id="GO:0003676">
    <property type="term" value="F:nucleic acid binding"/>
    <property type="evidence" value="ECO:0007669"/>
    <property type="project" value="InterPro"/>
</dbReference>
<keyword evidence="4" id="KW-1185">Reference proteome</keyword>
<dbReference type="Gene3D" id="1.10.340.70">
    <property type="match status" value="1"/>
</dbReference>
<keyword evidence="1" id="KW-0175">Coiled coil</keyword>
<name>A0AA39RTI2_ACESA</name>
<dbReference type="InterPro" id="IPR036397">
    <property type="entry name" value="RNaseH_sf"/>
</dbReference>
<evidence type="ECO:0000256" key="1">
    <source>
        <dbReference type="SAM" id="Coils"/>
    </source>
</evidence>
<dbReference type="AlphaFoldDB" id="A0AA39RTI2"/>
<dbReference type="InterPro" id="IPR041588">
    <property type="entry name" value="Integrase_H2C2"/>
</dbReference>
<dbReference type="PANTHER" id="PTHR48475">
    <property type="entry name" value="RIBONUCLEASE H"/>
    <property type="match status" value="1"/>
</dbReference>
<feature type="coiled-coil region" evidence="1">
    <location>
        <begin position="231"/>
        <end position="265"/>
    </location>
</feature>
<organism evidence="3 4">
    <name type="scientific">Acer saccharum</name>
    <name type="common">Sugar maple</name>
    <dbReference type="NCBI Taxonomy" id="4024"/>
    <lineage>
        <taxon>Eukaryota</taxon>
        <taxon>Viridiplantae</taxon>
        <taxon>Streptophyta</taxon>
        <taxon>Embryophyta</taxon>
        <taxon>Tracheophyta</taxon>
        <taxon>Spermatophyta</taxon>
        <taxon>Magnoliopsida</taxon>
        <taxon>eudicotyledons</taxon>
        <taxon>Gunneridae</taxon>
        <taxon>Pentapetalae</taxon>
        <taxon>rosids</taxon>
        <taxon>malvids</taxon>
        <taxon>Sapindales</taxon>
        <taxon>Sapindaceae</taxon>
        <taxon>Hippocastanoideae</taxon>
        <taxon>Acereae</taxon>
        <taxon>Acer</taxon>
    </lineage>
</organism>
<dbReference type="EMBL" id="JAUESC010000384">
    <property type="protein sequence ID" value="KAK0580846.1"/>
    <property type="molecule type" value="Genomic_DNA"/>
</dbReference>
<evidence type="ECO:0000313" key="3">
    <source>
        <dbReference type="EMBL" id="KAK0580846.1"/>
    </source>
</evidence>
<comment type="caution">
    <text evidence="3">The sequence shown here is derived from an EMBL/GenBank/DDBJ whole genome shotgun (WGS) entry which is preliminary data.</text>
</comment>
<gene>
    <name evidence="3" type="ORF">LWI29_006961</name>
</gene>
<dbReference type="PANTHER" id="PTHR48475:SF2">
    <property type="entry name" value="RIBONUCLEASE H"/>
    <property type="match status" value="1"/>
</dbReference>
<dbReference type="SUPFAM" id="SSF53098">
    <property type="entry name" value="Ribonuclease H-like"/>
    <property type="match status" value="1"/>
</dbReference>
<dbReference type="Proteomes" id="UP001168877">
    <property type="component" value="Unassembled WGS sequence"/>
</dbReference>
<dbReference type="Pfam" id="PF17921">
    <property type="entry name" value="Integrase_H2C2"/>
    <property type="match status" value="1"/>
</dbReference>
<evidence type="ECO:0000259" key="2">
    <source>
        <dbReference type="Pfam" id="PF17921"/>
    </source>
</evidence>
<feature type="domain" description="Integrase zinc-binding" evidence="2">
    <location>
        <begin position="55"/>
        <end position="110"/>
    </location>
</feature>
<reference evidence="3" key="1">
    <citation type="journal article" date="2022" name="Plant J.">
        <title>Strategies of tolerance reflected in two North American maple genomes.</title>
        <authorList>
            <person name="McEvoy S.L."/>
            <person name="Sezen U.U."/>
            <person name="Trouern-Trend A."/>
            <person name="McMahon S.M."/>
            <person name="Schaberg P.G."/>
            <person name="Yang J."/>
            <person name="Wegrzyn J.L."/>
            <person name="Swenson N.G."/>
        </authorList>
    </citation>
    <scope>NUCLEOTIDE SEQUENCE</scope>
    <source>
        <strain evidence="3">NS2018</strain>
    </source>
</reference>
<dbReference type="Gene3D" id="3.30.420.10">
    <property type="entry name" value="Ribonuclease H-like superfamily/Ribonuclease H"/>
    <property type="match status" value="2"/>
</dbReference>